<keyword evidence="11" id="KW-1185">Reference proteome</keyword>
<dbReference type="Gene3D" id="3.40.50.300">
    <property type="entry name" value="P-loop containing nucleotide triphosphate hydrolases"/>
    <property type="match status" value="2"/>
</dbReference>
<dbReference type="PANTHER" id="PTHR43394">
    <property type="entry name" value="ATP-DEPENDENT PERMEASE MDL1, MITOCHONDRIAL"/>
    <property type="match status" value="1"/>
</dbReference>
<organism evidence="10 11">
    <name type="scientific">Desulfobaculum bizertense DSM 18034</name>
    <dbReference type="NCBI Taxonomy" id="1121442"/>
    <lineage>
        <taxon>Bacteria</taxon>
        <taxon>Pseudomonadati</taxon>
        <taxon>Thermodesulfobacteriota</taxon>
        <taxon>Desulfovibrionia</taxon>
        <taxon>Desulfovibrionales</taxon>
        <taxon>Desulfovibrionaceae</taxon>
        <taxon>Desulfobaculum</taxon>
    </lineage>
</organism>
<dbReference type="RefSeq" id="WP_078685780.1">
    <property type="nucleotide sequence ID" value="NZ_FUYA01000009.1"/>
</dbReference>
<comment type="subcellular location">
    <subcellularLocation>
        <location evidence="1">Cell membrane</location>
        <topology evidence="1">Multi-pass membrane protein</topology>
    </subcellularLocation>
</comment>
<sequence>MAETKVTQRSLYSWVLGKNLKYQAILVVLVVATVGARVFPLEMQKRIINEAIAFKDITALFLYSGLYISAVVLAGLLKYVLNVLQSFIGQKTIVEVRSRLFAHVLSLPLDFFRRTSPGHVISSIVQELAPIGDFIGMAIAVPLVNVLTFIAMGAYMFYLNPLLGAISIAIYPIDFMVLPLLQRRFNAYNRKRLRQMREMSSMVGESVSGVQEVHGNGSVALEGKKFSEHVNRLFRYNMFFSAYKFGIKFTNNFFQSLGPFSLFLVGGWLAIHGHFDLGALVAFLSAYEKLYDPWKELIEFYQAYQDGRVRYRQVMETFDLDPEHQFSPEGREPHSLEGNISFHDVSFVVNGNIRLLDGISLELKHGEHLALVGFSGSGKSTLALVLAQLYTYSSGKVFIDGKELNDLTRQDVVWNTGIVAQQPFIFSGTLRENLVYACEAERLQGGREESEMPDLDRLIEAVQQVGLFLDVLRFGTQGVIDPEENPDLVQRIIHARESFSTRHATDLSRDIEFFSPDSFMQYGSVAENIVFGAVNRSEFAIETLGSRPRFRAFLKKENIELPLVALGAEIAFRTIDMQRTTSVGDALFDETPVSRSSIDETAHLVDRLARVHGSDPDASVMDVSDEDRQILLDLALAYIPGKHGVAGLSRSLVEKLLVARQHFSEALSQSDPGAYSFYRPNEYISALSILNNILYGRIKEEGAGAEERIQEAVMRLLIEEDILERIVALGMEFQVGTMGDRLSGGQRQKVALARAFLKNPPILILDEATSALDNASQARISNLLQGRFKGTSTVVSVVHRLDTLPIYDRVVVLKNGRIVEVGSYDELIEKKGALYELMHG</sequence>
<dbReference type="Pfam" id="PF00664">
    <property type="entry name" value="ABC_membrane"/>
    <property type="match status" value="1"/>
</dbReference>
<dbReference type="PROSITE" id="PS50893">
    <property type="entry name" value="ABC_TRANSPORTER_2"/>
    <property type="match status" value="1"/>
</dbReference>
<keyword evidence="4" id="KW-0067">ATP-binding</keyword>
<protein>
    <submittedName>
        <fullName evidence="10">ABC-type multidrug transport system, ATPase and permease component</fullName>
    </submittedName>
</protein>
<evidence type="ECO:0000256" key="4">
    <source>
        <dbReference type="ARBA" id="ARBA00022840"/>
    </source>
</evidence>
<feature type="domain" description="ABC transporter" evidence="8">
    <location>
        <begin position="340"/>
        <end position="840"/>
    </location>
</feature>
<feature type="transmembrane region" description="Helical" evidence="7">
    <location>
        <begin position="20"/>
        <end position="39"/>
    </location>
</feature>
<evidence type="ECO:0000256" key="7">
    <source>
        <dbReference type="SAM" id="Phobius"/>
    </source>
</evidence>
<dbReference type="InterPro" id="IPR003439">
    <property type="entry name" value="ABC_transporter-like_ATP-bd"/>
</dbReference>
<evidence type="ECO:0000256" key="1">
    <source>
        <dbReference type="ARBA" id="ARBA00004651"/>
    </source>
</evidence>
<keyword evidence="3" id="KW-0547">Nucleotide-binding</keyword>
<name>A0A1T4WQH5_9BACT</name>
<gene>
    <name evidence="10" type="ORF">SAMN02745702_02499</name>
</gene>
<dbReference type="PANTHER" id="PTHR43394:SF1">
    <property type="entry name" value="ATP-BINDING CASSETTE SUB-FAMILY B MEMBER 10, MITOCHONDRIAL"/>
    <property type="match status" value="1"/>
</dbReference>
<keyword evidence="5 7" id="KW-1133">Transmembrane helix</keyword>
<evidence type="ECO:0000256" key="2">
    <source>
        <dbReference type="ARBA" id="ARBA00022692"/>
    </source>
</evidence>
<dbReference type="OrthoDB" id="9760168at2"/>
<dbReference type="GO" id="GO:0005524">
    <property type="term" value="F:ATP binding"/>
    <property type="evidence" value="ECO:0007669"/>
    <property type="project" value="UniProtKB-KW"/>
</dbReference>
<dbReference type="CDD" id="cd07346">
    <property type="entry name" value="ABC_6TM_exporters"/>
    <property type="match status" value="1"/>
</dbReference>
<dbReference type="STRING" id="1121442.SAMN02745702_02499"/>
<accession>A0A1T4WQH5</accession>
<evidence type="ECO:0000313" key="10">
    <source>
        <dbReference type="EMBL" id="SKA79118.1"/>
    </source>
</evidence>
<proteinExistence type="predicted"/>
<dbReference type="InterPro" id="IPR039421">
    <property type="entry name" value="Type_1_exporter"/>
</dbReference>
<evidence type="ECO:0000313" key="11">
    <source>
        <dbReference type="Proteomes" id="UP000189733"/>
    </source>
</evidence>
<dbReference type="InterPro" id="IPR017871">
    <property type="entry name" value="ABC_transporter-like_CS"/>
</dbReference>
<dbReference type="SMART" id="SM00382">
    <property type="entry name" value="AAA"/>
    <property type="match status" value="1"/>
</dbReference>
<evidence type="ECO:0000256" key="5">
    <source>
        <dbReference type="ARBA" id="ARBA00022989"/>
    </source>
</evidence>
<dbReference type="GO" id="GO:0016887">
    <property type="term" value="F:ATP hydrolysis activity"/>
    <property type="evidence" value="ECO:0007669"/>
    <property type="project" value="InterPro"/>
</dbReference>
<evidence type="ECO:0000256" key="6">
    <source>
        <dbReference type="ARBA" id="ARBA00023136"/>
    </source>
</evidence>
<dbReference type="Gene3D" id="1.20.1560.10">
    <property type="entry name" value="ABC transporter type 1, transmembrane domain"/>
    <property type="match status" value="1"/>
</dbReference>
<dbReference type="EMBL" id="FUYA01000009">
    <property type="protein sequence ID" value="SKA79118.1"/>
    <property type="molecule type" value="Genomic_DNA"/>
</dbReference>
<evidence type="ECO:0000259" key="8">
    <source>
        <dbReference type="PROSITE" id="PS50893"/>
    </source>
</evidence>
<feature type="transmembrane region" description="Helical" evidence="7">
    <location>
        <begin position="162"/>
        <end position="181"/>
    </location>
</feature>
<feature type="transmembrane region" description="Helical" evidence="7">
    <location>
        <begin position="253"/>
        <end position="271"/>
    </location>
</feature>
<dbReference type="Pfam" id="PF00005">
    <property type="entry name" value="ABC_tran"/>
    <property type="match status" value="2"/>
</dbReference>
<feature type="transmembrane region" description="Helical" evidence="7">
    <location>
        <begin position="60"/>
        <end position="81"/>
    </location>
</feature>
<keyword evidence="2 7" id="KW-0812">Transmembrane</keyword>
<evidence type="ECO:0000256" key="3">
    <source>
        <dbReference type="ARBA" id="ARBA00022741"/>
    </source>
</evidence>
<dbReference type="GO" id="GO:0005886">
    <property type="term" value="C:plasma membrane"/>
    <property type="evidence" value="ECO:0007669"/>
    <property type="project" value="UniProtKB-SubCell"/>
</dbReference>
<dbReference type="SUPFAM" id="SSF90123">
    <property type="entry name" value="ABC transporter transmembrane region"/>
    <property type="match status" value="1"/>
</dbReference>
<dbReference type="Proteomes" id="UP000189733">
    <property type="component" value="Unassembled WGS sequence"/>
</dbReference>
<dbReference type="InterPro" id="IPR036640">
    <property type="entry name" value="ABC1_TM_sf"/>
</dbReference>
<dbReference type="PROSITE" id="PS50929">
    <property type="entry name" value="ABC_TM1F"/>
    <property type="match status" value="1"/>
</dbReference>
<dbReference type="InterPro" id="IPR027417">
    <property type="entry name" value="P-loop_NTPase"/>
</dbReference>
<feature type="domain" description="ABC transmembrane type-1" evidence="9">
    <location>
        <begin position="24"/>
        <end position="306"/>
    </location>
</feature>
<dbReference type="GO" id="GO:0015421">
    <property type="term" value="F:ABC-type oligopeptide transporter activity"/>
    <property type="evidence" value="ECO:0007669"/>
    <property type="project" value="TreeGrafter"/>
</dbReference>
<reference evidence="10 11" key="1">
    <citation type="submission" date="2017-02" db="EMBL/GenBank/DDBJ databases">
        <authorList>
            <person name="Peterson S.W."/>
        </authorList>
    </citation>
    <scope>NUCLEOTIDE SEQUENCE [LARGE SCALE GENOMIC DNA]</scope>
    <source>
        <strain evidence="10 11">DSM 18034</strain>
    </source>
</reference>
<dbReference type="InterPro" id="IPR003593">
    <property type="entry name" value="AAA+_ATPase"/>
</dbReference>
<dbReference type="AlphaFoldDB" id="A0A1T4WQH5"/>
<dbReference type="SUPFAM" id="SSF52540">
    <property type="entry name" value="P-loop containing nucleoside triphosphate hydrolases"/>
    <property type="match status" value="1"/>
</dbReference>
<evidence type="ECO:0000259" key="9">
    <source>
        <dbReference type="PROSITE" id="PS50929"/>
    </source>
</evidence>
<dbReference type="PROSITE" id="PS00211">
    <property type="entry name" value="ABC_TRANSPORTER_1"/>
    <property type="match status" value="1"/>
</dbReference>
<keyword evidence="6 7" id="KW-0472">Membrane</keyword>
<dbReference type="InterPro" id="IPR011527">
    <property type="entry name" value="ABC1_TM_dom"/>
</dbReference>
<feature type="transmembrane region" description="Helical" evidence="7">
    <location>
        <begin position="134"/>
        <end position="156"/>
    </location>
</feature>